<keyword evidence="2" id="KW-0328">Glycosyltransferase</keyword>
<dbReference type="Proteomes" id="UP000197068">
    <property type="component" value="Unassembled WGS sequence"/>
</dbReference>
<reference evidence="2 3" key="1">
    <citation type="submission" date="2017-06" db="EMBL/GenBank/DDBJ databases">
        <title>Whole Genome Sequences of Colwellia marinimaniae MTCD1.</title>
        <authorList>
            <person name="Kusumoto H."/>
            <person name="Inoue M."/>
            <person name="Tanikawa K."/>
            <person name="Maeji H."/>
            <person name="Cameron J.H."/>
            <person name="Bartlett D.H."/>
        </authorList>
    </citation>
    <scope>NUCLEOTIDE SEQUENCE [LARGE SCALE GENOMIC DNA]</scope>
    <source>
        <strain evidence="2 3">MTCD1</strain>
    </source>
</reference>
<keyword evidence="3" id="KW-1185">Reference proteome</keyword>
<dbReference type="GO" id="GO:0016757">
    <property type="term" value="F:glycosyltransferase activity"/>
    <property type="evidence" value="ECO:0007669"/>
    <property type="project" value="UniProtKB-KW"/>
</dbReference>
<name>A0ABQ0MT31_9GAMM</name>
<gene>
    <name evidence="2" type="ORF">MTCD1_01136</name>
</gene>
<dbReference type="EC" id="2.4.-.-" evidence="2"/>
<accession>A0ABQ0MT31</accession>
<keyword evidence="2" id="KW-0808">Transferase</keyword>
<dbReference type="EMBL" id="BDQM01000006">
    <property type="protein sequence ID" value="GAW95533.1"/>
    <property type="molecule type" value="Genomic_DNA"/>
</dbReference>
<dbReference type="InterPro" id="IPR001173">
    <property type="entry name" value="Glyco_trans_2-like"/>
</dbReference>
<dbReference type="Gene3D" id="3.90.550.10">
    <property type="entry name" value="Spore Coat Polysaccharide Biosynthesis Protein SpsA, Chain A"/>
    <property type="match status" value="1"/>
</dbReference>
<dbReference type="SUPFAM" id="SSF53448">
    <property type="entry name" value="Nucleotide-diphospho-sugar transferases"/>
    <property type="match status" value="1"/>
</dbReference>
<dbReference type="InterPro" id="IPR029044">
    <property type="entry name" value="Nucleotide-diphossugar_trans"/>
</dbReference>
<evidence type="ECO:0000313" key="2">
    <source>
        <dbReference type="EMBL" id="GAW95533.1"/>
    </source>
</evidence>
<feature type="domain" description="Glycosyltransferase 2-like" evidence="1">
    <location>
        <begin position="4"/>
        <end position="128"/>
    </location>
</feature>
<evidence type="ECO:0000259" key="1">
    <source>
        <dbReference type="Pfam" id="PF00535"/>
    </source>
</evidence>
<dbReference type="CDD" id="cd00761">
    <property type="entry name" value="Glyco_tranf_GTA_type"/>
    <property type="match status" value="1"/>
</dbReference>
<dbReference type="PANTHER" id="PTHR22916">
    <property type="entry name" value="GLYCOSYLTRANSFERASE"/>
    <property type="match status" value="1"/>
</dbReference>
<evidence type="ECO:0000313" key="3">
    <source>
        <dbReference type="Proteomes" id="UP000197068"/>
    </source>
</evidence>
<dbReference type="PANTHER" id="PTHR22916:SF3">
    <property type="entry name" value="UDP-GLCNAC:BETAGAL BETA-1,3-N-ACETYLGLUCOSAMINYLTRANSFERASE-LIKE PROTEIN 1"/>
    <property type="match status" value="1"/>
</dbReference>
<dbReference type="Pfam" id="PF00535">
    <property type="entry name" value="Glycos_transf_2"/>
    <property type="match status" value="1"/>
</dbReference>
<comment type="caution">
    <text evidence="2">The sequence shown here is derived from an EMBL/GenBank/DDBJ whole genome shotgun (WGS) entry which is preliminary data.</text>
</comment>
<proteinExistence type="predicted"/>
<sequence>MLVSIIIPVFNREHVLQFALDSIAQQTYTDWEIIVSDDGSTDNTKAIVDEFSKSVTQSVIFVEAKINQGVGCARNAGINKAKGDYIAFLDSDDRWLTFHLQKCIDILKVTPSIDWISANYRFIELDTNEVFIENGFNSHGARPELKLKQTNLKGIKVVVDPLLIQTSILHGHMAPLGSSVFRKKVFEVVAFPNARMHEDTVFWIDALMHKMIFGYIEDIHLEVFDHNDRTVVRELKSNQGELHKLKAHLNSYQALATLNKHKSMFNKQERNAYNSRLSNLCFWVIGYGCYLKSGRYLRAYQWFFKGISYQPFNKKYWKTFLISWLNIFR</sequence>
<protein>
    <submittedName>
        <fullName evidence="2">Glycosyltransferase</fullName>
        <ecNumber evidence="2">2.4.-.-</ecNumber>
    </submittedName>
</protein>
<dbReference type="RefSeq" id="WP_082606617.1">
    <property type="nucleotide sequence ID" value="NZ_BDQM01000006.1"/>
</dbReference>
<organism evidence="2 3">
    <name type="scientific">Colwellia marinimaniae</name>
    <dbReference type="NCBI Taxonomy" id="1513592"/>
    <lineage>
        <taxon>Bacteria</taxon>
        <taxon>Pseudomonadati</taxon>
        <taxon>Pseudomonadota</taxon>
        <taxon>Gammaproteobacteria</taxon>
        <taxon>Alteromonadales</taxon>
        <taxon>Colwelliaceae</taxon>
        <taxon>Colwellia</taxon>
    </lineage>
</organism>